<evidence type="ECO:0000313" key="1">
    <source>
        <dbReference type="EMBL" id="GAI60041.1"/>
    </source>
</evidence>
<sequence>FRQELEKAGLDNLKILAEAGRSIVGTYLNGCSPQEKAKIKGDLNTLLQLGINAEMILAELTRQMPELAPIMEAKEGYKKTEIEKLEQFLRET</sequence>
<dbReference type="AlphaFoldDB" id="X1QYZ1"/>
<protein>
    <submittedName>
        <fullName evidence="1">Uncharacterized protein</fullName>
    </submittedName>
</protein>
<proteinExistence type="predicted"/>
<gene>
    <name evidence="1" type="ORF">S12H4_04628</name>
</gene>
<feature type="non-terminal residue" evidence="1">
    <location>
        <position position="1"/>
    </location>
</feature>
<dbReference type="EMBL" id="BARW01001453">
    <property type="protein sequence ID" value="GAI60041.1"/>
    <property type="molecule type" value="Genomic_DNA"/>
</dbReference>
<reference evidence="1" key="1">
    <citation type="journal article" date="2014" name="Front. Microbiol.">
        <title>High frequency of phylogenetically diverse reductive dehalogenase-homologous genes in deep subseafloor sedimentary metagenomes.</title>
        <authorList>
            <person name="Kawai M."/>
            <person name="Futagami T."/>
            <person name="Toyoda A."/>
            <person name="Takaki Y."/>
            <person name="Nishi S."/>
            <person name="Hori S."/>
            <person name="Arai W."/>
            <person name="Tsubouchi T."/>
            <person name="Morono Y."/>
            <person name="Uchiyama I."/>
            <person name="Ito T."/>
            <person name="Fujiyama A."/>
            <person name="Inagaki F."/>
            <person name="Takami H."/>
        </authorList>
    </citation>
    <scope>NUCLEOTIDE SEQUENCE</scope>
    <source>
        <strain evidence="1">Expedition CK06-06</strain>
    </source>
</reference>
<comment type="caution">
    <text evidence="1">The sequence shown here is derived from an EMBL/GenBank/DDBJ whole genome shotgun (WGS) entry which is preliminary data.</text>
</comment>
<organism evidence="1">
    <name type="scientific">marine sediment metagenome</name>
    <dbReference type="NCBI Taxonomy" id="412755"/>
    <lineage>
        <taxon>unclassified sequences</taxon>
        <taxon>metagenomes</taxon>
        <taxon>ecological metagenomes</taxon>
    </lineage>
</organism>
<accession>X1QYZ1</accession>
<name>X1QYZ1_9ZZZZ</name>